<proteinExistence type="predicted"/>
<protein>
    <submittedName>
        <fullName evidence="1">Uncharacterized protein</fullName>
    </submittedName>
</protein>
<dbReference type="RefSeq" id="WP_036549823.1">
    <property type="nucleotide sequence ID" value="NZ_JMSZ01000042.1"/>
</dbReference>
<dbReference type="AlphaFoldDB" id="A0A063Y187"/>
<evidence type="ECO:0000313" key="2">
    <source>
        <dbReference type="Proteomes" id="UP000027318"/>
    </source>
</evidence>
<sequence>MASRNSVVRDQIIGVAVQHLNEVREASKDAALNAQELLLEKALEQVDGARAWLEDPSRILGSEGSKHGEFAEIVEVQIRNAYSIIGGNDPVATFEGTTRTGAADFFIDNQAFQSKFYGNISQGLRAFVEHLEKYPDMAEDSGLMFPSDKYETVMRVLNGGETELNEKSQRAIREWVSKIEELTGKKFEEAVTPSISTYSEVQLGVAHDTLDAHEAELDDINSDHKEQIELDHGPSWAGAAQAAAVAGAVSGVITTGMALYTKAREGKNVFRGEFTADDWKDVGFAGAKGFGAGAITGGAIYGLTNYAGMAAPFAAAVVSAGKGLATLTNEYMAGEISSEEYFDLGMCLCAESAIVGLATAAGQTIIPIPVLGGIIGSISGKMMLQLAQGLDVKYMESLRAEMDSFLASLDKTYQRVVDEINAEFDKLGKLTDAAFDFDLNYQLALSASVDLAIAYGVPEEKILRSVNDVDDFMLG</sequence>
<reference evidence="1 2" key="1">
    <citation type="journal article" date="2005" name="Int. J. Syst. Evol. Microbiol.">
        <title>Nitrincola lacisaponensis gen. nov., sp. nov., a novel alkaliphilic bacterium isolated from an alkaline, saline lake.</title>
        <authorList>
            <person name="Dimitriu P.A."/>
            <person name="Shukla S.K."/>
            <person name="Conradt J."/>
            <person name="Marquez M.C."/>
            <person name="Ventosa A."/>
            <person name="Maglia A."/>
            <person name="Peyton B.M."/>
            <person name="Pinkart H.C."/>
            <person name="Mormile M.R."/>
        </authorList>
    </citation>
    <scope>NUCLEOTIDE SEQUENCE [LARGE SCALE GENOMIC DNA]</scope>
    <source>
        <strain evidence="1 2">4CA</strain>
    </source>
</reference>
<keyword evidence="2" id="KW-1185">Reference proteome</keyword>
<name>A0A063Y187_9GAMM</name>
<dbReference type="EMBL" id="JMSZ01000042">
    <property type="protein sequence ID" value="KDE38516.1"/>
    <property type="molecule type" value="Genomic_DNA"/>
</dbReference>
<dbReference type="OrthoDB" id="9125539at2"/>
<dbReference type="Proteomes" id="UP000027318">
    <property type="component" value="Unassembled WGS sequence"/>
</dbReference>
<gene>
    <name evidence="1" type="ORF">ADINL_2971</name>
</gene>
<accession>A0A063Y187</accession>
<organism evidence="1 2">
    <name type="scientific">Nitrincola lacisaponensis</name>
    <dbReference type="NCBI Taxonomy" id="267850"/>
    <lineage>
        <taxon>Bacteria</taxon>
        <taxon>Pseudomonadati</taxon>
        <taxon>Pseudomonadota</taxon>
        <taxon>Gammaproteobacteria</taxon>
        <taxon>Oceanospirillales</taxon>
        <taxon>Oceanospirillaceae</taxon>
        <taxon>Nitrincola</taxon>
    </lineage>
</organism>
<evidence type="ECO:0000313" key="1">
    <source>
        <dbReference type="EMBL" id="KDE38516.1"/>
    </source>
</evidence>
<comment type="caution">
    <text evidence="1">The sequence shown here is derived from an EMBL/GenBank/DDBJ whole genome shotgun (WGS) entry which is preliminary data.</text>
</comment>
<dbReference type="STRING" id="267850.ADINL_2971"/>